<dbReference type="Proteomes" id="UP001283361">
    <property type="component" value="Unassembled WGS sequence"/>
</dbReference>
<gene>
    <name evidence="1" type="ORF">RRG08_001074</name>
</gene>
<evidence type="ECO:0000313" key="2">
    <source>
        <dbReference type="Proteomes" id="UP001283361"/>
    </source>
</evidence>
<comment type="caution">
    <text evidence="1">The sequence shown here is derived from an EMBL/GenBank/DDBJ whole genome shotgun (WGS) entry which is preliminary data.</text>
</comment>
<dbReference type="AlphaFoldDB" id="A0AAE1E5M9"/>
<organism evidence="1 2">
    <name type="scientific">Elysia crispata</name>
    <name type="common">lettuce slug</name>
    <dbReference type="NCBI Taxonomy" id="231223"/>
    <lineage>
        <taxon>Eukaryota</taxon>
        <taxon>Metazoa</taxon>
        <taxon>Spiralia</taxon>
        <taxon>Lophotrochozoa</taxon>
        <taxon>Mollusca</taxon>
        <taxon>Gastropoda</taxon>
        <taxon>Heterobranchia</taxon>
        <taxon>Euthyneura</taxon>
        <taxon>Panpulmonata</taxon>
        <taxon>Sacoglossa</taxon>
        <taxon>Placobranchoidea</taxon>
        <taxon>Plakobranchidae</taxon>
        <taxon>Elysia</taxon>
    </lineage>
</organism>
<evidence type="ECO:0000313" key="1">
    <source>
        <dbReference type="EMBL" id="KAK3794927.1"/>
    </source>
</evidence>
<protein>
    <submittedName>
        <fullName evidence="1">Uncharacterized protein</fullName>
    </submittedName>
</protein>
<sequence length="144" mass="16369">MTRCRKITGDALALTLTHPKAVVTQPTRDPHMVYCNNHFQPASSPGDYIPCLVNGVASDRPELAINVRGMLINRPNHLGRECVQTDRTLTFLEVWHQKKRPAQVVIMAFLDRQGQQWLGHDIAKQMSVERGIKERATRTFPNKD</sequence>
<accession>A0AAE1E5M9</accession>
<reference evidence="1" key="1">
    <citation type="journal article" date="2023" name="G3 (Bethesda)">
        <title>A reference genome for the long-term kleptoplast-retaining sea slug Elysia crispata morphotype clarki.</title>
        <authorList>
            <person name="Eastman K.E."/>
            <person name="Pendleton A.L."/>
            <person name="Shaikh M.A."/>
            <person name="Suttiyut T."/>
            <person name="Ogas R."/>
            <person name="Tomko P."/>
            <person name="Gavelis G."/>
            <person name="Widhalm J.R."/>
            <person name="Wisecaver J.H."/>
        </authorList>
    </citation>
    <scope>NUCLEOTIDE SEQUENCE</scope>
    <source>
        <strain evidence="1">ECLA1</strain>
    </source>
</reference>
<dbReference type="EMBL" id="JAWDGP010001087">
    <property type="protein sequence ID" value="KAK3794927.1"/>
    <property type="molecule type" value="Genomic_DNA"/>
</dbReference>
<proteinExistence type="predicted"/>
<keyword evidence="2" id="KW-1185">Reference proteome</keyword>
<name>A0AAE1E5M9_9GAST</name>